<dbReference type="AlphaFoldDB" id="A0AAD8MF33"/>
<gene>
    <name evidence="2" type="ORF">POM88_036491</name>
</gene>
<comment type="similarity">
    <text evidence="1">Belongs to the ARG7 family.</text>
</comment>
<proteinExistence type="inferred from homology"/>
<evidence type="ECO:0000313" key="2">
    <source>
        <dbReference type="EMBL" id="KAK1370399.1"/>
    </source>
</evidence>
<keyword evidence="3" id="KW-1185">Reference proteome</keyword>
<dbReference type="Proteomes" id="UP001237642">
    <property type="component" value="Unassembled WGS sequence"/>
</dbReference>
<dbReference type="EMBL" id="JAUIZM010000008">
    <property type="protein sequence ID" value="KAK1370399.1"/>
    <property type="molecule type" value="Genomic_DNA"/>
</dbReference>
<dbReference type="GO" id="GO:0009733">
    <property type="term" value="P:response to auxin"/>
    <property type="evidence" value="ECO:0007669"/>
    <property type="project" value="InterPro"/>
</dbReference>
<dbReference type="PANTHER" id="PTHR31175:SF82">
    <property type="entry name" value="AUXIN-RESPONSIVE PROTEIN SAUR65"/>
    <property type="match status" value="1"/>
</dbReference>
<reference evidence="2" key="1">
    <citation type="submission" date="2023-02" db="EMBL/GenBank/DDBJ databases">
        <title>Genome of toxic invasive species Heracleum sosnowskyi carries increased number of genes despite the absence of recent whole-genome duplications.</title>
        <authorList>
            <person name="Schelkunov M."/>
            <person name="Shtratnikova V."/>
            <person name="Makarenko M."/>
            <person name="Klepikova A."/>
            <person name="Omelchenko D."/>
            <person name="Novikova G."/>
            <person name="Obukhova E."/>
            <person name="Bogdanov V."/>
            <person name="Penin A."/>
            <person name="Logacheva M."/>
        </authorList>
    </citation>
    <scope>NUCLEOTIDE SEQUENCE</scope>
    <source>
        <strain evidence="2">Hsosn_3</strain>
        <tissue evidence="2">Leaf</tissue>
    </source>
</reference>
<accession>A0AAD8MF33</accession>
<comment type="caution">
    <text evidence="2">The sequence shown here is derived from an EMBL/GenBank/DDBJ whole genome shotgun (WGS) entry which is preliminary data.</text>
</comment>
<reference evidence="2" key="2">
    <citation type="submission" date="2023-05" db="EMBL/GenBank/DDBJ databases">
        <authorList>
            <person name="Schelkunov M.I."/>
        </authorList>
    </citation>
    <scope>NUCLEOTIDE SEQUENCE</scope>
    <source>
        <strain evidence="2">Hsosn_3</strain>
        <tissue evidence="2">Leaf</tissue>
    </source>
</reference>
<name>A0AAD8MF33_9APIA</name>
<dbReference type="Pfam" id="PF02519">
    <property type="entry name" value="Auxin_inducible"/>
    <property type="match status" value="1"/>
</dbReference>
<evidence type="ECO:0000313" key="3">
    <source>
        <dbReference type="Proteomes" id="UP001237642"/>
    </source>
</evidence>
<protein>
    <submittedName>
        <fullName evidence="2">Auxin-responsive protein SAUR66</fullName>
    </submittedName>
</protein>
<dbReference type="PANTHER" id="PTHR31175">
    <property type="entry name" value="AUXIN-RESPONSIVE FAMILY PROTEIN"/>
    <property type="match status" value="1"/>
</dbReference>
<sequence length="145" mass="16598">MISPKKLIKMARKWQRKAMIRQRGIALLGIIRNSDEASLSVVSKGHFVVYTADQRRFVIPLVYLKSEIFRELLKLAEEEYGLQINKPIMLPCDAVFMEYAVSLVLRNPAKDLERTLSISVAKSAHCIASSYYQQETTQKIPIHGF</sequence>
<organism evidence="2 3">
    <name type="scientific">Heracleum sosnowskyi</name>
    <dbReference type="NCBI Taxonomy" id="360622"/>
    <lineage>
        <taxon>Eukaryota</taxon>
        <taxon>Viridiplantae</taxon>
        <taxon>Streptophyta</taxon>
        <taxon>Embryophyta</taxon>
        <taxon>Tracheophyta</taxon>
        <taxon>Spermatophyta</taxon>
        <taxon>Magnoliopsida</taxon>
        <taxon>eudicotyledons</taxon>
        <taxon>Gunneridae</taxon>
        <taxon>Pentapetalae</taxon>
        <taxon>asterids</taxon>
        <taxon>campanulids</taxon>
        <taxon>Apiales</taxon>
        <taxon>Apiaceae</taxon>
        <taxon>Apioideae</taxon>
        <taxon>apioid superclade</taxon>
        <taxon>Tordylieae</taxon>
        <taxon>Tordyliinae</taxon>
        <taxon>Heracleum</taxon>
    </lineage>
</organism>
<dbReference type="InterPro" id="IPR003676">
    <property type="entry name" value="SAUR_fam"/>
</dbReference>
<evidence type="ECO:0000256" key="1">
    <source>
        <dbReference type="ARBA" id="ARBA00006974"/>
    </source>
</evidence>